<feature type="domain" description="NR LBD" evidence="5">
    <location>
        <begin position="34"/>
        <end position="251"/>
    </location>
</feature>
<gene>
    <name evidence="6" type="ORF">LSH36_21g07001</name>
</gene>
<dbReference type="GO" id="GO:0003707">
    <property type="term" value="F:nuclear steroid receptor activity"/>
    <property type="evidence" value="ECO:0007669"/>
    <property type="project" value="InterPro"/>
</dbReference>
<dbReference type="Pfam" id="PF00104">
    <property type="entry name" value="Hormone_recep"/>
    <property type="match status" value="1"/>
</dbReference>
<dbReference type="Gene3D" id="1.10.565.10">
    <property type="entry name" value="Retinoid X Receptor"/>
    <property type="match status" value="1"/>
</dbReference>
<dbReference type="GO" id="GO:0003677">
    <property type="term" value="F:DNA binding"/>
    <property type="evidence" value="ECO:0007669"/>
    <property type="project" value="InterPro"/>
</dbReference>
<dbReference type="InterPro" id="IPR000003">
    <property type="entry name" value="Retinoid-X_rcpt/HNF4"/>
</dbReference>
<sequence length="256" mass="28949">MNVPHQWSGEAIVNMMSAAVQEERQRNKERGEGEVESTTAANSEMPVEKILEAELMVEPKTDTYVDTQLLGLVDWAKRIPHFTELPLEDQVILLRAGWNELLIAGFSHRSTAVHDGILLSTGMHIHRSSAHQAGVGTIFDRVLTELVAKMREMNMDKTELGCLRAIVLFNPDAKNLTNPSQVEAQREKVYASLEEYCKTQYPDEPGRFAKLLLRLPALRSIALKCMEHLFFFKLIGDTPIDSFLMEMLENPNQDLS</sequence>
<keyword evidence="2" id="KW-0804">Transcription</keyword>
<dbReference type="PRINTS" id="PR00398">
    <property type="entry name" value="STRDHORMONER"/>
</dbReference>
<proteinExistence type="predicted"/>
<dbReference type="CDD" id="cd06943">
    <property type="entry name" value="NR_LBD_RXR_like"/>
    <property type="match status" value="1"/>
</dbReference>
<dbReference type="Proteomes" id="UP001208570">
    <property type="component" value="Unassembled WGS sequence"/>
</dbReference>
<evidence type="ECO:0000259" key="5">
    <source>
        <dbReference type="PROSITE" id="PS51843"/>
    </source>
</evidence>
<dbReference type="InterPro" id="IPR050274">
    <property type="entry name" value="Nuclear_hormone_rcpt_NR2"/>
</dbReference>
<dbReference type="PROSITE" id="PS51843">
    <property type="entry name" value="NR_LBD"/>
    <property type="match status" value="1"/>
</dbReference>
<dbReference type="PRINTS" id="PR00545">
    <property type="entry name" value="RETINOIDXR"/>
</dbReference>
<protein>
    <recommendedName>
        <fullName evidence="5">NR LBD domain-containing protein</fullName>
    </recommendedName>
</protein>
<dbReference type="GO" id="GO:0008270">
    <property type="term" value="F:zinc ion binding"/>
    <property type="evidence" value="ECO:0007669"/>
    <property type="project" value="InterPro"/>
</dbReference>
<feature type="region of interest" description="Disordered" evidence="4">
    <location>
        <begin position="23"/>
        <end position="44"/>
    </location>
</feature>
<organism evidence="6 7">
    <name type="scientific">Paralvinella palmiformis</name>
    <dbReference type="NCBI Taxonomy" id="53620"/>
    <lineage>
        <taxon>Eukaryota</taxon>
        <taxon>Metazoa</taxon>
        <taxon>Spiralia</taxon>
        <taxon>Lophotrochozoa</taxon>
        <taxon>Annelida</taxon>
        <taxon>Polychaeta</taxon>
        <taxon>Sedentaria</taxon>
        <taxon>Canalipalpata</taxon>
        <taxon>Terebellida</taxon>
        <taxon>Terebelliformia</taxon>
        <taxon>Alvinellidae</taxon>
        <taxon>Paralvinella</taxon>
    </lineage>
</organism>
<accession>A0AAD9KAZ9</accession>
<evidence type="ECO:0000256" key="1">
    <source>
        <dbReference type="ARBA" id="ARBA00023015"/>
    </source>
</evidence>
<dbReference type="InterPro" id="IPR035500">
    <property type="entry name" value="NHR-like_dom_sf"/>
</dbReference>
<keyword evidence="3" id="KW-0675">Receptor</keyword>
<dbReference type="FunFam" id="1.10.565.10:FF:000052">
    <property type="entry name" value="Ultraspiracle nuclear receptor"/>
    <property type="match status" value="1"/>
</dbReference>
<evidence type="ECO:0000256" key="3">
    <source>
        <dbReference type="ARBA" id="ARBA00023170"/>
    </source>
</evidence>
<keyword evidence="1" id="KW-0805">Transcription regulation</keyword>
<comment type="caution">
    <text evidence="6">The sequence shown here is derived from an EMBL/GenBank/DDBJ whole genome shotgun (WGS) entry which is preliminary data.</text>
</comment>
<dbReference type="EMBL" id="JAODUP010000021">
    <property type="protein sequence ID" value="KAK2168031.1"/>
    <property type="molecule type" value="Genomic_DNA"/>
</dbReference>
<dbReference type="AlphaFoldDB" id="A0AAD9KAZ9"/>
<evidence type="ECO:0000256" key="4">
    <source>
        <dbReference type="SAM" id="MobiDB-lite"/>
    </source>
</evidence>
<feature type="compositionally biased region" description="Basic and acidic residues" evidence="4">
    <location>
        <begin position="23"/>
        <end position="33"/>
    </location>
</feature>
<dbReference type="PANTHER" id="PTHR24083">
    <property type="entry name" value="NUCLEAR HORMONE RECEPTOR"/>
    <property type="match status" value="1"/>
</dbReference>
<dbReference type="GO" id="GO:0005634">
    <property type="term" value="C:nucleus"/>
    <property type="evidence" value="ECO:0007669"/>
    <property type="project" value="InterPro"/>
</dbReference>
<dbReference type="InterPro" id="IPR000536">
    <property type="entry name" value="Nucl_hrmn_rcpt_lig-bd"/>
</dbReference>
<dbReference type="InterPro" id="IPR001723">
    <property type="entry name" value="Nuclear_hrmn_rcpt"/>
</dbReference>
<evidence type="ECO:0000313" key="6">
    <source>
        <dbReference type="EMBL" id="KAK2168031.1"/>
    </source>
</evidence>
<evidence type="ECO:0000313" key="7">
    <source>
        <dbReference type="Proteomes" id="UP001208570"/>
    </source>
</evidence>
<keyword evidence="7" id="KW-1185">Reference proteome</keyword>
<evidence type="ECO:0000256" key="2">
    <source>
        <dbReference type="ARBA" id="ARBA00023163"/>
    </source>
</evidence>
<dbReference type="SMART" id="SM00430">
    <property type="entry name" value="HOLI"/>
    <property type="match status" value="1"/>
</dbReference>
<reference evidence="6" key="1">
    <citation type="journal article" date="2023" name="Mol. Biol. Evol.">
        <title>Third-Generation Sequencing Reveals the Adaptive Role of the Epigenome in Three Deep-Sea Polychaetes.</title>
        <authorList>
            <person name="Perez M."/>
            <person name="Aroh O."/>
            <person name="Sun Y."/>
            <person name="Lan Y."/>
            <person name="Juniper S.K."/>
            <person name="Young C.R."/>
            <person name="Angers B."/>
            <person name="Qian P.Y."/>
        </authorList>
    </citation>
    <scope>NUCLEOTIDE SEQUENCE</scope>
    <source>
        <strain evidence="6">P08H-3</strain>
    </source>
</reference>
<dbReference type="SUPFAM" id="SSF48508">
    <property type="entry name" value="Nuclear receptor ligand-binding domain"/>
    <property type="match status" value="1"/>
</dbReference>
<name>A0AAD9KAZ9_9ANNE</name>